<organism evidence="1">
    <name type="scientific">viral metagenome</name>
    <dbReference type="NCBI Taxonomy" id="1070528"/>
    <lineage>
        <taxon>unclassified sequences</taxon>
        <taxon>metagenomes</taxon>
        <taxon>organismal metagenomes</taxon>
    </lineage>
</organism>
<reference evidence="1" key="1">
    <citation type="journal article" date="2020" name="Nature">
        <title>Giant virus diversity and host interactions through global metagenomics.</title>
        <authorList>
            <person name="Schulz F."/>
            <person name="Roux S."/>
            <person name="Paez-Espino D."/>
            <person name="Jungbluth S."/>
            <person name="Walsh D.A."/>
            <person name="Denef V.J."/>
            <person name="McMahon K.D."/>
            <person name="Konstantinidis K.T."/>
            <person name="Eloe-Fadrosh E.A."/>
            <person name="Kyrpides N.C."/>
            <person name="Woyke T."/>
        </authorList>
    </citation>
    <scope>NUCLEOTIDE SEQUENCE</scope>
    <source>
        <strain evidence="1">GVMAG-M-3300020595-32</strain>
    </source>
</reference>
<dbReference type="EMBL" id="MN739395">
    <property type="protein sequence ID" value="QHT02451.1"/>
    <property type="molecule type" value="Genomic_DNA"/>
</dbReference>
<name>A0A6C0CDA4_9ZZZZ</name>
<dbReference type="AlphaFoldDB" id="A0A6C0CDA4"/>
<accession>A0A6C0CDA4</accession>
<evidence type="ECO:0000313" key="1">
    <source>
        <dbReference type="EMBL" id="QHT02451.1"/>
    </source>
</evidence>
<proteinExistence type="predicted"/>
<sequence length="91" mass="10826">MKKKTKSKSSNKYLRLFNKYSKTEYSKTEYLTEKQIKKLMKTEFKLVYNKNIMNSFMAIWSSNIDGKQVITKSTFVKLFKGPDGFFRDITL</sequence>
<protein>
    <submittedName>
        <fullName evidence="1">Uncharacterized protein</fullName>
    </submittedName>
</protein>